<evidence type="ECO:0000313" key="2">
    <source>
        <dbReference type="EMBL" id="CAG2189334.1"/>
    </source>
</evidence>
<comment type="caution">
    <text evidence="2">The sequence shown here is derived from an EMBL/GenBank/DDBJ whole genome shotgun (WGS) entry which is preliminary data.</text>
</comment>
<accession>A0A8S3Q033</accession>
<dbReference type="Proteomes" id="UP000683360">
    <property type="component" value="Unassembled WGS sequence"/>
</dbReference>
<dbReference type="OrthoDB" id="10370784at2759"/>
<proteinExistence type="predicted"/>
<gene>
    <name evidence="2" type="ORF">MEDL_4716</name>
</gene>
<sequence>MDTFSPLRYCTLHIAEIIRQFIASLWFMLSFRGGQIDKTPRTKPKADTGSRVNSVAARNAAEDENGTENILDTNTGSHTDMTDTYYNNRYNQIKFIMEGAAMMKQEPQANDVQTRYSEIAVITHLEDLLKKKIDDMAVKIMYQAELMERNKMKLNSDIVFKKQLKSRKRDLMSEELNS</sequence>
<reference evidence="2" key="1">
    <citation type="submission" date="2021-03" db="EMBL/GenBank/DDBJ databases">
        <authorList>
            <person name="Bekaert M."/>
        </authorList>
    </citation>
    <scope>NUCLEOTIDE SEQUENCE</scope>
</reference>
<dbReference type="AlphaFoldDB" id="A0A8S3Q033"/>
<feature type="region of interest" description="Disordered" evidence="1">
    <location>
        <begin position="58"/>
        <end position="78"/>
    </location>
</feature>
<feature type="compositionally biased region" description="Polar residues" evidence="1">
    <location>
        <begin position="67"/>
        <end position="78"/>
    </location>
</feature>
<keyword evidence="3" id="KW-1185">Reference proteome</keyword>
<dbReference type="EMBL" id="CAJPWZ010000289">
    <property type="protein sequence ID" value="CAG2189334.1"/>
    <property type="molecule type" value="Genomic_DNA"/>
</dbReference>
<organism evidence="2 3">
    <name type="scientific">Mytilus edulis</name>
    <name type="common">Blue mussel</name>
    <dbReference type="NCBI Taxonomy" id="6550"/>
    <lineage>
        <taxon>Eukaryota</taxon>
        <taxon>Metazoa</taxon>
        <taxon>Spiralia</taxon>
        <taxon>Lophotrochozoa</taxon>
        <taxon>Mollusca</taxon>
        <taxon>Bivalvia</taxon>
        <taxon>Autobranchia</taxon>
        <taxon>Pteriomorphia</taxon>
        <taxon>Mytilida</taxon>
        <taxon>Mytiloidea</taxon>
        <taxon>Mytilidae</taxon>
        <taxon>Mytilinae</taxon>
        <taxon>Mytilus</taxon>
    </lineage>
</organism>
<protein>
    <submittedName>
        <fullName evidence="2">Uncharacterized protein</fullName>
    </submittedName>
</protein>
<name>A0A8S3Q033_MYTED</name>
<evidence type="ECO:0000313" key="3">
    <source>
        <dbReference type="Proteomes" id="UP000683360"/>
    </source>
</evidence>
<evidence type="ECO:0000256" key="1">
    <source>
        <dbReference type="SAM" id="MobiDB-lite"/>
    </source>
</evidence>